<proteinExistence type="predicted"/>
<dbReference type="InterPro" id="IPR006145">
    <property type="entry name" value="PsdUridine_synth_RsuA/RluA"/>
</dbReference>
<dbReference type="GO" id="GO:0160142">
    <property type="term" value="F:23S rRNA pseudouridine(746) synthase activity"/>
    <property type="evidence" value="ECO:0007669"/>
    <property type="project" value="UniProtKB-EC"/>
</dbReference>
<name>A0A444IQJ9_9BACT</name>
<evidence type="ECO:0000313" key="2">
    <source>
        <dbReference type="EMBL" id="RWX43067.1"/>
    </source>
</evidence>
<feature type="domain" description="Pseudouridine synthase RsuA/RluA-like" evidence="1">
    <location>
        <begin position="28"/>
        <end position="154"/>
    </location>
</feature>
<feature type="non-terminal residue" evidence="2">
    <location>
        <position position="181"/>
    </location>
</feature>
<dbReference type="InterPro" id="IPR020103">
    <property type="entry name" value="PsdUridine_synth_cat_dom_sf"/>
</dbReference>
<comment type="caution">
    <text evidence="2">The sequence shown here is derived from an EMBL/GenBank/DDBJ whole genome shotgun (WGS) entry which is preliminary data.</text>
</comment>
<dbReference type="GO" id="GO:0160151">
    <property type="term" value="F:tRNA pseudouridine(32) synthase activity"/>
    <property type="evidence" value="ECO:0007669"/>
    <property type="project" value="UniProtKB-EC"/>
</dbReference>
<dbReference type="EC" id="5.4.99.28" evidence="2"/>
<evidence type="ECO:0000313" key="3">
    <source>
        <dbReference type="Proteomes" id="UP000287853"/>
    </source>
</evidence>
<dbReference type="AlphaFoldDB" id="A0A444IQJ9"/>
<dbReference type="PROSITE" id="PS01129">
    <property type="entry name" value="PSI_RLU"/>
    <property type="match status" value="1"/>
</dbReference>
<dbReference type="SUPFAM" id="SSF55120">
    <property type="entry name" value="Pseudouridine synthase"/>
    <property type="match status" value="1"/>
</dbReference>
<dbReference type="GO" id="GO:0003723">
    <property type="term" value="F:RNA binding"/>
    <property type="evidence" value="ECO:0007669"/>
    <property type="project" value="InterPro"/>
</dbReference>
<dbReference type="CDD" id="cd02869">
    <property type="entry name" value="PseudoU_synth_RluA_like"/>
    <property type="match status" value="1"/>
</dbReference>
<dbReference type="EC" id="5.4.99.29" evidence="2"/>
<protein>
    <submittedName>
        <fullName evidence="2">tRNA pseudouridine32 synthase</fullName>
        <ecNumber evidence="2">5.4.99.28</ecNumber>
        <ecNumber evidence="2">5.4.99.29</ecNumber>
    </submittedName>
</protein>
<dbReference type="InterPro" id="IPR050188">
    <property type="entry name" value="RluA_PseudoU_synthase"/>
</dbReference>
<keyword evidence="3" id="KW-1185">Reference proteome</keyword>
<dbReference type="GO" id="GO:0000455">
    <property type="term" value="P:enzyme-directed rRNA pseudouridine synthesis"/>
    <property type="evidence" value="ECO:0007669"/>
    <property type="project" value="TreeGrafter"/>
</dbReference>
<dbReference type="Proteomes" id="UP000287853">
    <property type="component" value="Unassembled WGS sequence"/>
</dbReference>
<dbReference type="Gene3D" id="3.30.2350.10">
    <property type="entry name" value="Pseudouridine synthase"/>
    <property type="match status" value="1"/>
</dbReference>
<dbReference type="InterPro" id="IPR006224">
    <property type="entry name" value="PsdUridine_synth_RluA-like_CS"/>
</dbReference>
<dbReference type="PANTHER" id="PTHR21600:SF89">
    <property type="entry name" value="RIBOSOMAL LARGE SUBUNIT PSEUDOURIDINE SYNTHASE A"/>
    <property type="match status" value="1"/>
</dbReference>
<sequence>MPGRGPDKQDSVVSRFKALFPDAIDQPAVHRLDMATSGLMVLALTAEVHRQLSCQFSQRQVDKVYIALLDGAVSEAVTGKNGEIELRFRLDPENRPYQIYDPVQGKIGITRWRRLALSETLFEILPENEGRPQTRIEFIPLTGRTHQLRLHAAHPLGLGCPIIGDSLYGSGNMGDPMYLHA</sequence>
<dbReference type="PANTHER" id="PTHR21600">
    <property type="entry name" value="MITOCHONDRIAL RNA PSEUDOURIDINE SYNTHASE"/>
    <property type="match status" value="1"/>
</dbReference>
<gene>
    <name evidence="2" type="ORF">H206_03193</name>
</gene>
<dbReference type="Pfam" id="PF00849">
    <property type="entry name" value="PseudoU_synth_2"/>
    <property type="match status" value="1"/>
</dbReference>
<dbReference type="EMBL" id="MTKO01000132">
    <property type="protein sequence ID" value="RWX43067.1"/>
    <property type="molecule type" value="Genomic_DNA"/>
</dbReference>
<keyword evidence="2" id="KW-0413">Isomerase</keyword>
<organism evidence="2 3">
    <name type="scientific">Candidatus Electrothrix aarhusensis</name>
    <dbReference type="NCBI Taxonomy" id="1859131"/>
    <lineage>
        <taxon>Bacteria</taxon>
        <taxon>Pseudomonadati</taxon>
        <taxon>Thermodesulfobacteriota</taxon>
        <taxon>Desulfobulbia</taxon>
        <taxon>Desulfobulbales</taxon>
        <taxon>Desulfobulbaceae</taxon>
        <taxon>Candidatus Electrothrix</taxon>
    </lineage>
</organism>
<accession>A0A444IQJ9</accession>
<reference evidence="2 3" key="1">
    <citation type="submission" date="2017-01" db="EMBL/GenBank/DDBJ databases">
        <title>The cable genome- insights into the physiology and evolution of filamentous bacteria capable of sulfide oxidation via long distance electron transfer.</title>
        <authorList>
            <person name="Schreiber L."/>
            <person name="Bjerg J.T."/>
            <person name="Boggild A."/>
            <person name="Van De Vossenberg J."/>
            <person name="Meysman F."/>
            <person name="Nielsen L.P."/>
            <person name="Schramm A."/>
            <person name="Kjeldsen K.U."/>
        </authorList>
    </citation>
    <scope>NUCLEOTIDE SEQUENCE [LARGE SCALE GENOMIC DNA]</scope>
    <source>
        <strain evidence="2">MCF</strain>
    </source>
</reference>
<evidence type="ECO:0000259" key="1">
    <source>
        <dbReference type="Pfam" id="PF00849"/>
    </source>
</evidence>